<keyword evidence="2" id="KW-1185">Reference proteome</keyword>
<reference evidence="1 2" key="1">
    <citation type="submission" date="2016-04" db="EMBL/GenBank/DDBJ databases">
        <title>A degradative enzymes factory behind the ericoid mycorrhizal symbiosis.</title>
        <authorList>
            <consortium name="DOE Joint Genome Institute"/>
            <person name="Martino E."/>
            <person name="Morin E."/>
            <person name="Grelet G."/>
            <person name="Kuo A."/>
            <person name="Kohler A."/>
            <person name="Daghino S."/>
            <person name="Barry K."/>
            <person name="Choi C."/>
            <person name="Cichocki N."/>
            <person name="Clum A."/>
            <person name="Copeland A."/>
            <person name="Hainaut M."/>
            <person name="Haridas S."/>
            <person name="Labutti K."/>
            <person name="Lindquist E."/>
            <person name="Lipzen A."/>
            <person name="Khouja H.-R."/>
            <person name="Murat C."/>
            <person name="Ohm R."/>
            <person name="Olson A."/>
            <person name="Spatafora J."/>
            <person name="Veneault-Fourrey C."/>
            <person name="Henrissat B."/>
            <person name="Grigoriev I."/>
            <person name="Martin F."/>
            <person name="Perotto S."/>
        </authorList>
    </citation>
    <scope>NUCLEOTIDE SEQUENCE [LARGE SCALE GENOMIC DNA]</scope>
    <source>
        <strain evidence="1 2">F</strain>
    </source>
</reference>
<name>A0A2J6RRQ4_HYAVF</name>
<organism evidence="1 2">
    <name type="scientific">Hyaloscypha variabilis (strain UAMH 11265 / GT02V1 / F)</name>
    <name type="common">Meliniomyces variabilis</name>
    <dbReference type="NCBI Taxonomy" id="1149755"/>
    <lineage>
        <taxon>Eukaryota</taxon>
        <taxon>Fungi</taxon>
        <taxon>Dikarya</taxon>
        <taxon>Ascomycota</taxon>
        <taxon>Pezizomycotina</taxon>
        <taxon>Leotiomycetes</taxon>
        <taxon>Helotiales</taxon>
        <taxon>Hyaloscyphaceae</taxon>
        <taxon>Hyaloscypha</taxon>
        <taxon>Hyaloscypha variabilis</taxon>
    </lineage>
</organism>
<accession>A0A2J6RRQ4</accession>
<dbReference type="AlphaFoldDB" id="A0A2J6RRQ4"/>
<evidence type="ECO:0000313" key="2">
    <source>
        <dbReference type="Proteomes" id="UP000235786"/>
    </source>
</evidence>
<proteinExistence type="predicted"/>
<dbReference type="InterPro" id="IPR032675">
    <property type="entry name" value="LRR_dom_sf"/>
</dbReference>
<evidence type="ECO:0000313" key="1">
    <source>
        <dbReference type="EMBL" id="PMD41195.1"/>
    </source>
</evidence>
<dbReference type="Gene3D" id="3.80.10.10">
    <property type="entry name" value="Ribonuclease Inhibitor"/>
    <property type="match status" value="1"/>
</dbReference>
<dbReference type="SUPFAM" id="SSF52047">
    <property type="entry name" value="RNI-like"/>
    <property type="match status" value="1"/>
</dbReference>
<dbReference type="OrthoDB" id="5368161at2759"/>
<dbReference type="Proteomes" id="UP000235786">
    <property type="component" value="Unassembled WGS sequence"/>
</dbReference>
<sequence length="478" mass="53067">MHDLFSIPEMVAAILMTDTVEHALLQSCLQVNRLFSHEATRILWKRCGTEFPTTSWRQNEPAAHTLANIAACDVSRAQYYANCIRELRFVRGQEDWPKITEGEQWHDHLLNLHFPILESFTSDGCTKDDSELDALKTTTPFYDFHSPERVGLFWHVLKSSPNLKSIDLALDEPDFFEGVEKEAVEFIKSTPALASLSLSFVYRDGKDFPNNIWQPGILGALAALPVFRKLQGQNLNPKFLQNLPAGSFPALTELATGYAGSTAILPSLFPHLSVLELELSEPMNKGLGRLADLSCLTYLDLTFAEDSTFSGPDLIALAHGCPHLTTVNLPSTSVLKMEDPCPRGEGINDATIDAFARSLPNLNNFCIGLEDRSALTHQAIISLARHCPELSYFHITADVFMPDLIEGLKAVGDVPLQSMAFLRFYLPEDVEYTYENTSELAEQLVRRLAPGLCEFQLINGSASDIELQDLVEGLIGVP</sequence>
<dbReference type="EMBL" id="KZ613944">
    <property type="protein sequence ID" value="PMD41195.1"/>
    <property type="molecule type" value="Genomic_DNA"/>
</dbReference>
<evidence type="ECO:0008006" key="3">
    <source>
        <dbReference type="Google" id="ProtNLM"/>
    </source>
</evidence>
<gene>
    <name evidence="1" type="ORF">L207DRAFT_426141</name>
</gene>
<protein>
    <recommendedName>
        <fullName evidence="3">F-box domain-containing protein</fullName>
    </recommendedName>
</protein>